<name>I3T4V4_LOTJA</name>
<evidence type="ECO:0000313" key="1">
    <source>
        <dbReference type="EMBL" id="AFK47546.1"/>
    </source>
</evidence>
<accession>I3T4V4</accession>
<dbReference type="AlphaFoldDB" id="I3T4V4"/>
<protein>
    <submittedName>
        <fullName evidence="1">Uncharacterized protein</fullName>
    </submittedName>
</protein>
<proteinExistence type="evidence at transcript level"/>
<sequence>MFSDFSSVPSKHTNVAHFNHGSLKALKESSLVAAEFVDYANRVCATC</sequence>
<organism evidence="1">
    <name type="scientific">Lotus japonicus</name>
    <name type="common">Lotus corniculatus var. japonicus</name>
    <dbReference type="NCBI Taxonomy" id="34305"/>
    <lineage>
        <taxon>Eukaryota</taxon>
        <taxon>Viridiplantae</taxon>
        <taxon>Streptophyta</taxon>
        <taxon>Embryophyta</taxon>
        <taxon>Tracheophyta</taxon>
        <taxon>Spermatophyta</taxon>
        <taxon>Magnoliopsida</taxon>
        <taxon>eudicotyledons</taxon>
        <taxon>Gunneridae</taxon>
        <taxon>Pentapetalae</taxon>
        <taxon>rosids</taxon>
        <taxon>fabids</taxon>
        <taxon>Fabales</taxon>
        <taxon>Fabaceae</taxon>
        <taxon>Papilionoideae</taxon>
        <taxon>50 kb inversion clade</taxon>
        <taxon>NPAAA clade</taxon>
        <taxon>Hologalegina</taxon>
        <taxon>robinioid clade</taxon>
        <taxon>Loteae</taxon>
        <taxon>Lotus</taxon>
    </lineage>
</organism>
<dbReference type="EMBL" id="BT147752">
    <property type="protein sequence ID" value="AFK47546.1"/>
    <property type="molecule type" value="mRNA"/>
</dbReference>
<reference evidence="1" key="1">
    <citation type="submission" date="2012-05" db="EMBL/GenBank/DDBJ databases">
        <authorList>
            <person name="Krishnakumar V."/>
            <person name="Cheung F."/>
            <person name="Xiao Y."/>
            <person name="Chan A."/>
            <person name="Moskal W.A."/>
            <person name="Town C.D."/>
        </authorList>
    </citation>
    <scope>NUCLEOTIDE SEQUENCE</scope>
</reference>